<dbReference type="RefSeq" id="WP_149777643.1">
    <property type="nucleotide sequence ID" value="NZ_FRCB01000001.1"/>
</dbReference>
<reference evidence="2 3" key="1">
    <citation type="submission" date="2016-11" db="EMBL/GenBank/DDBJ databases">
        <authorList>
            <person name="Varghese N."/>
            <person name="Submissions S."/>
        </authorList>
    </citation>
    <scope>NUCLEOTIDE SEQUENCE [LARGE SCALE GENOMIC DNA]</scope>
    <source>
        <strain evidence="2 3">DSM 28249</strain>
    </source>
</reference>
<sequence>MKGFVMTVRRNLASSGLALCISMTGAPLWAEVTPQQVWDDWQAYFEGLGYQLEASESQSGGDLVISDMTMSVDVPEEGASASMSISELVLADNGDGTVTVSFPASMPLRMMGRDDEGQEVQTVLDVSNEGLVMTVAGDPDDLTYSYAAARLTMALDEIVADGTPVEFGDASMTIANLAGTTTMTMAALRDTTQDFSAGPVSYDLDITDPETGGRMVAKGGYESIAFKGDTKIPLEVSGSDMAGMLRDGFALDGGFTFAAGSSEFSFEEDDQTLEGSTASRGGQLDVQMSGDQLHYGGKAEGMELNMQTSDLPFPVAFATETFGLDLMFPVLESEEAQDFAARFTLSDFTMSEMIWAMFDPGAQLPRDPATVAFDLAGKARLFFDLLDPEQAEAMDDSDAVPAELETLALNSLTVRLAGAELTGEGAFTFDNTNLETFDGMPAPTGALDLRLVGGNALLDKLVAMGLVPQDQASGMRMMMGLFARPGGGEDELVSTIEVNEEGHVLANGQRIQ</sequence>
<dbReference type="Pfam" id="PF09898">
    <property type="entry name" value="DUF2125"/>
    <property type="match status" value="1"/>
</dbReference>
<accession>A0A1M6ZDN5</accession>
<organism evidence="2 3">
    <name type="scientific">Roseovarius litoreus</name>
    <dbReference type="NCBI Taxonomy" id="1155722"/>
    <lineage>
        <taxon>Bacteria</taxon>
        <taxon>Pseudomonadati</taxon>
        <taxon>Pseudomonadota</taxon>
        <taxon>Alphaproteobacteria</taxon>
        <taxon>Rhodobacterales</taxon>
        <taxon>Roseobacteraceae</taxon>
        <taxon>Roseovarius</taxon>
    </lineage>
</organism>
<evidence type="ECO:0000313" key="2">
    <source>
        <dbReference type="EMBL" id="SHL28578.1"/>
    </source>
</evidence>
<evidence type="ECO:0008006" key="4">
    <source>
        <dbReference type="Google" id="ProtNLM"/>
    </source>
</evidence>
<dbReference type="Proteomes" id="UP000322545">
    <property type="component" value="Unassembled WGS sequence"/>
</dbReference>
<keyword evidence="1" id="KW-0732">Signal</keyword>
<evidence type="ECO:0000313" key="3">
    <source>
        <dbReference type="Proteomes" id="UP000322545"/>
    </source>
</evidence>
<dbReference type="AlphaFoldDB" id="A0A1M6ZDN5"/>
<dbReference type="InterPro" id="IPR018666">
    <property type="entry name" value="DUF2125"/>
</dbReference>
<proteinExistence type="predicted"/>
<keyword evidence="3" id="KW-1185">Reference proteome</keyword>
<feature type="chain" id="PRO_5012703319" description="DUF2125 domain-containing protein" evidence="1">
    <location>
        <begin position="31"/>
        <end position="512"/>
    </location>
</feature>
<gene>
    <name evidence="2" type="ORF">SAMN05443432_10112</name>
</gene>
<evidence type="ECO:0000256" key="1">
    <source>
        <dbReference type="SAM" id="SignalP"/>
    </source>
</evidence>
<protein>
    <recommendedName>
        <fullName evidence="4">DUF2125 domain-containing protein</fullName>
    </recommendedName>
</protein>
<feature type="signal peptide" evidence="1">
    <location>
        <begin position="1"/>
        <end position="30"/>
    </location>
</feature>
<name>A0A1M6ZDN5_9RHOB</name>
<dbReference type="EMBL" id="FRCB01000001">
    <property type="protein sequence ID" value="SHL28578.1"/>
    <property type="molecule type" value="Genomic_DNA"/>
</dbReference>